<gene>
    <name evidence="1" type="ORF">ALAG00032_LOCUS4008</name>
</gene>
<evidence type="ECO:0000313" key="1">
    <source>
        <dbReference type="EMBL" id="CAE0363267.1"/>
    </source>
</evidence>
<name>A0A7S3JTT2_9STRA</name>
<dbReference type="AlphaFoldDB" id="A0A7S3JTT2"/>
<reference evidence="1" key="1">
    <citation type="submission" date="2021-01" db="EMBL/GenBank/DDBJ databases">
        <authorList>
            <person name="Corre E."/>
            <person name="Pelletier E."/>
            <person name="Niang G."/>
            <person name="Scheremetjew M."/>
            <person name="Finn R."/>
            <person name="Kale V."/>
            <person name="Holt S."/>
            <person name="Cochrane G."/>
            <person name="Meng A."/>
            <person name="Brown T."/>
            <person name="Cohen L."/>
        </authorList>
    </citation>
    <scope>NUCLEOTIDE SEQUENCE</scope>
    <source>
        <strain evidence="1">CCMP1510</strain>
    </source>
</reference>
<evidence type="ECO:0008006" key="2">
    <source>
        <dbReference type="Google" id="ProtNLM"/>
    </source>
</evidence>
<dbReference type="EMBL" id="HBIJ01005705">
    <property type="protein sequence ID" value="CAE0363267.1"/>
    <property type="molecule type" value="Transcribed_RNA"/>
</dbReference>
<accession>A0A7S3JTT2</accession>
<protein>
    <recommendedName>
        <fullName evidence="2">Sulfotransferase domain-containing protein</fullName>
    </recommendedName>
</protein>
<organism evidence="1">
    <name type="scientific">Aureoumbra lagunensis</name>
    <dbReference type="NCBI Taxonomy" id="44058"/>
    <lineage>
        <taxon>Eukaryota</taxon>
        <taxon>Sar</taxon>
        <taxon>Stramenopiles</taxon>
        <taxon>Ochrophyta</taxon>
        <taxon>Pelagophyceae</taxon>
        <taxon>Pelagomonadales</taxon>
        <taxon>Aureoumbra</taxon>
    </lineage>
</organism>
<proteinExistence type="predicted"/>
<sequence length="251" mass="29615">MRYGAEHECLRRMCGKEDGYIRIARYDRARLDIRNYDQSVLRKGGKWLLNKDPGNLLTVGAKIKSCQRYGIECRFLVVVKSPWAWKADVFNCTGTCRTQIIDNWCRCHSMFAANSSPRNTRLIYFEDLIYESTFRAIENWLRLSPPVGISFQNTLSNPERRLIQHNDIINERVLRFDLRYMQNKCQKPSSRDVDVDNVMRRLRAFQLLPNISRSVQLEYNTGFFLRSVSYWSGVFSTTTLTRLKKNENHTY</sequence>